<comment type="caution">
    <text evidence="1">The sequence shown here is derived from an EMBL/GenBank/DDBJ whole genome shotgun (WGS) entry which is preliminary data.</text>
</comment>
<name>A0A7C3YZU3_9BACT</name>
<sequence length="275" mass="31717">MSLVTEVGFWSEIKLEIIREYASAYSRVLSAQQSPSLYHVYIDAFAGAGVHVSRETGALVAGSPLVALEISPPFREYHFIDLNGKRASLLREGAARDRSNVWVYEGDANAVLLNEVFPRVRYENYRRGLCLLDPYGLHYTWEVVRTAGKMRSIELFLNFPVAAMNRTVLRRDPAEVDLRYIQHMTAFWGDDSWREAAYTTKRSLFGDLEKLENPAMVEAYRRRLQEVAGFDYVSEPLPMRNSKRALLYYLILASHKPVASAIITDIFHKYRQRRR</sequence>
<dbReference type="NCBIfam" id="TIGR04474">
    <property type="entry name" value="tcm_partner"/>
    <property type="match status" value="1"/>
</dbReference>
<evidence type="ECO:0000313" key="1">
    <source>
        <dbReference type="EMBL" id="HGF33269.1"/>
    </source>
</evidence>
<dbReference type="InterPro" id="IPR029063">
    <property type="entry name" value="SAM-dependent_MTases_sf"/>
</dbReference>
<protein>
    <submittedName>
        <fullName evidence="1">Three-Cys-motif partner protein TcmP</fullName>
    </submittedName>
</protein>
<dbReference type="AlphaFoldDB" id="A0A7C3YZU3"/>
<gene>
    <name evidence="1" type="primary">tcmP</name>
    <name evidence="1" type="ORF">ENW96_02625</name>
</gene>
<proteinExistence type="predicted"/>
<dbReference type="InterPro" id="IPR031009">
    <property type="entry name" value="Tcm_partner"/>
</dbReference>
<reference evidence="1" key="1">
    <citation type="journal article" date="2020" name="mSystems">
        <title>Genome- and Community-Level Interaction Insights into Carbon Utilization and Element Cycling Functions of Hydrothermarchaeota in Hydrothermal Sediment.</title>
        <authorList>
            <person name="Zhou Z."/>
            <person name="Liu Y."/>
            <person name="Xu W."/>
            <person name="Pan J."/>
            <person name="Luo Z.H."/>
            <person name="Li M."/>
        </authorList>
    </citation>
    <scope>NUCLEOTIDE SEQUENCE [LARGE SCALE GENOMIC DNA]</scope>
    <source>
        <strain evidence="1">SpSt-897</strain>
    </source>
</reference>
<dbReference type="EMBL" id="DTMF01000068">
    <property type="protein sequence ID" value="HGF33269.1"/>
    <property type="molecule type" value="Genomic_DNA"/>
</dbReference>
<dbReference type="SUPFAM" id="SSF53335">
    <property type="entry name" value="S-adenosyl-L-methionine-dependent methyltransferases"/>
    <property type="match status" value="1"/>
</dbReference>
<dbReference type="Gene3D" id="3.40.50.150">
    <property type="entry name" value="Vaccinia Virus protein VP39"/>
    <property type="match status" value="1"/>
</dbReference>
<accession>A0A7C3YZU3</accession>
<organism evidence="1">
    <name type="scientific">Desulfobacca acetoxidans</name>
    <dbReference type="NCBI Taxonomy" id="60893"/>
    <lineage>
        <taxon>Bacteria</taxon>
        <taxon>Pseudomonadati</taxon>
        <taxon>Thermodesulfobacteriota</taxon>
        <taxon>Desulfobaccia</taxon>
        <taxon>Desulfobaccales</taxon>
        <taxon>Desulfobaccaceae</taxon>
        <taxon>Desulfobacca</taxon>
    </lineage>
</organism>